<evidence type="ECO:0000256" key="1">
    <source>
        <dbReference type="SAM" id="SignalP"/>
    </source>
</evidence>
<reference evidence="2" key="1">
    <citation type="submission" date="2023-05" db="EMBL/GenBank/DDBJ databases">
        <title>Nepenthes gracilis genome sequencing.</title>
        <authorList>
            <person name="Fukushima K."/>
        </authorList>
    </citation>
    <scope>NUCLEOTIDE SEQUENCE</scope>
    <source>
        <strain evidence="2">SING2019-196</strain>
    </source>
</reference>
<evidence type="ECO:0008006" key="4">
    <source>
        <dbReference type="Google" id="ProtNLM"/>
    </source>
</evidence>
<sequence length="139" mass="14853">MAFRLLAILTWCGLGCRAVETVCSPPASGFSTPSSLGGGGLGCGGSSPGPGSPCVRAYGEEDFFQKIYVRCHAADLRLRLVVRLVPCRGNFSLGGDFHRRSTSLCSGVHHFRLFSRLMGKRHLAYCQFPTDGANVASRA</sequence>
<feature type="signal peptide" evidence="1">
    <location>
        <begin position="1"/>
        <end position="18"/>
    </location>
</feature>
<evidence type="ECO:0000313" key="2">
    <source>
        <dbReference type="EMBL" id="GMH29606.1"/>
    </source>
</evidence>
<dbReference type="Proteomes" id="UP001279734">
    <property type="component" value="Unassembled WGS sequence"/>
</dbReference>
<evidence type="ECO:0000313" key="3">
    <source>
        <dbReference type="Proteomes" id="UP001279734"/>
    </source>
</evidence>
<comment type="caution">
    <text evidence="2">The sequence shown here is derived from an EMBL/GenBank/DDBJ whole genome shotgun (WGS) entry which is preliminary data.</text>
</comment>
<accession>A0AAD3TI52</accession>
<keyword evidence="3" id="KW-1185">Reference proteome</keyword>
<organism evidence="2 3">
    <name type="scientific">Nepenthes gracilis</name>
    <name type="common">Slender pitcher plant</name>
    <dbReference type="NCBI Taxonomy" id="150966"/>
    <lineage>
        <taxon>Eukaryota</taxon>
        <taxon>Viridiplantae</taxon>
        <taxon>Streptophyta</taxon>
        <taxon>Embryophyta</taxon>
        <taxon>Tracheophyta</taxon>
        <taxon>Spermatophyta</taxon>
        <taxon>Magnoliopsida</taxon>
        <taxon>eudicotyledons</taxon>
        <taxon>Gunneridae</taxon>
        <taxon>Pentapetalae</taxon>
        <taxon>Caryophyllales</taxon>
        <taxon>Nepenthaceae</taxon>
        <taxon>Nepenthes</taxon>
    </lineage>
</organism>
<keyword evidence="1" id="KW-0732">Signal</keyword>
<feature type="chain" id="PRO_5042075650" description="Secreted protein" evidence="1">
    <location>
        <begin position="19"/>
        <end position="139"/>
    </location>
</feature>
<dbReference type="AlphaFoldDB" id="A0AAD3TI52"/>
<protein>
    <recommendedName>
        <fullName evidence="4">Secreted protein</fullName>
    </recommendedName>
</protein>
<gene>
    <name evidence="2" type="ORF">Nepgr_031449</name>
</gene>
<proteinExistence type="predicted"/>
<dbReference type="EMBL" id="BSYO01000036">
    <property type="protein sequence ID" value="GMH29606.1"/>
    <property type="molecule type" value="Genomic_DNA"/>
</dbReference>
<name>A0AAD3TI52_NEPGR</name>